<proteinExistence type="predicted"/>
<dbReference type="Proteomes" id="UP001396898">
    <property type="component" value="Unassembled WGS sequence"/>
</dbReference>
<accession>A0ABR1R6J6</accession>
<comment type="caution">
    <text evidence="2">The sequence shown here is derived from an EMBL/GenBank/DDBJ whole genome shotgun (WGS) entry which is preliminary data.</text>
</comment>
<feature type="region of interest" description="Disordered" evidence="1">
    <location>
        <begin position="122"/>
        <end position="157"/>
    </location>
</feature>
<sequence>MQTTQTPSQLTSSFRWRPSRVSTISHAPLAGTITPQVQRSKTIQIASAYRSPDYVEQAVSAYNLEWAKLRKWLVEERFANEPELAKSLVEDLGYADDFFRFYIPNSLTPSDGTAINRLRDVTSKAKARTSRSVSPDPDPDSDEGASPDIAESNRGKALSLTEYSCAAITSKPPAPRGDQAVQRG</sequence>
<evidence type="ECO:0000313" key="3">
    <source>
        <dbReference type="Proteomes" id="UP001396898"/>
    </source>
</evidence>
<organism evidence="2 3">
    <name type="scientific">Apiospora marii</name>
    <dbReference type="NCBI Taxonomy" id="335849"/>
    <lineage>
        <taxon>Eukaryota</taxon>
        <taxon>Fungi</taxon>
        <taxon>Dikarya</taxon>
        <taxon>Ascomycota</taxon>
        <taxon>Pezizomycotina</taxon>
        <taxon>Sordariomycetes</taxon>
        <taxon>Xylariomycetidae</taxon>
        <taxon>Amphisphaeriales</taxon>
        <taxon>Apiosporaceae</taxon>
        <taxon>Apiospora</taxon>
    </lineage>
</organism>
<dbReference type="EMBL" id="JAQQWI010000018">
    <property type="protein sequence ID" value="KAK8001156.1"/>
    <property type="molecule type" value="Genomic_DNA"/>
</dbReference>
<protein>
    <submittedName>
        <fullName evidence="2">Uncharacterized protein</fullName>
    </submittedName>
</protein>
<gene>
    <name evidence="2" type="ORF">PG991_013378</name>
</gene>
<evidence type="ECO:0000256" key="1">
    <source>
        <dbReference type="SAM" id="MobiDB-lite"/>
    </source>
</evidence>
<name>A0ABR1R6J6_9PEZI</name>
<evidence type="ECO:0000313" key="2">
    <source>
        <dbReference type="EMBL" id="KAK8001156.1"/>
    </source>
</evidence>
<keyword evidence="3" id="KW-1185">Reference proteome</keyword>
<reference evidence="2 3" key="1">
    <citation type="submission" date="2023-01" db="EMBL/GenBank/DDBJ databases">
        <title>Analysis of 21 Apiospora genomes using comparative genomics revels a genus with tremendous synthesis potential of carbohydrate active enzymes and secondary metabolites.</title>
        <authorList>
            <person name="Sorensen T."/>
        </authorList>
    </citation>
    <scope>NUCLEOTIDE SEQUENCE [LARGE SCALE GENOMIC DNA]</scope>
    <source>
        <strain evidence="2 3">CBS 20057</strain>
    </source>
</reference>